<dbReference type="InterPro" id="IPR002347">
    <property type="entry name" value="SDR_fam"/>
</dbReference>
<dbReference type="PANTHER" id="PTHR43550:SF3">
    <property type="entry name" value="3-KETODIHYDROSPHINGOSINE REDUCTASE"/>
    <property type="match status" value="1"/>
</dbReference>
<dbReference type="GO" id="GO:0006666">
    <property type="term" value="P:3-keto-sphinganine metabolic process"/>
    <property type="evidence" value="ECO:0007669"/>
    <property type="project" value="TreeGrafter"/>
</dbReference>
<dbReference type="Pfam" id="PF00106">
    <property type="entry name" value="adh_short"/>
    <property type="match status" value="1"/>
</dbReference>
<dbReference type="GO" id="GO:0047560">
    <property type="term" value="F:3-dehydrosphinganine reductase activity"/>
    <property type="evidence" value="ECO:0007669"/>
    <property type="project" value="TreeGrafter"/>
</dbReference>
<keyword evidence="1" id="KW-1133">Transmembrane helix</keyword>
<dbReference type="Proteomes" id="UP001165121">
    <property type="component" value="Unassembled WGS sequence"/>
</dbReference>
<dbReference type="GO" id="GO:0030148">
    <property type="term" value="P:sphingolipid biosynthetic process"/>
    <property type="evidence" value="ECO:0007669"/>
    <property type="project" value="TreeGrafter"/>
</dbReference>
<keyword evidence="3" id="KW-1185">Reference proteome</keyword>
<keyword evidence="1" id="KW-0812">Transmembrane</keyword>
<dbReference type="Gene3D" id="3.40.50.720">
    <property type="entry name" value="NAD(P)-binding Rossmann-like Domain"/>
    <property type="match status" value="1"/>
</dbReference>
<dbReference type="OrthoDB" id="37659at2759"/>
<comment type="caution">
    <text evidence="2">The sequence shown here is derived from an EMBL/GenBank/DDBJ whole genome shotgun (WGS) entry which is preliminary data.</text>
</comment>
<dbReference type="AlphaFoldDB" id="A0A9W6TVC6"/>
<dbReference type="PANTHER" id="PTHR43550">
    <property type="entry name" value="3-KETODIHYDROSPHINGOSINE REDUCTASE"/>
    <property type="match status" value="1"/>
</dbReference>
<evidence type="ECO:0000256" key="1">
    <source>
        <dbReference type="SAM" id="Phobius"/>
    </source>
</evidence>
<organism evidence="2 3">
    <name type="scientific">Phytophthora fragariaefolia</name>
    <dbReference type="NCBI Taxonomy" id="1490495"/>
    <lineage>
        <taxon>Eukaryota</taxon>
        <taxon>Sar</taxon>
        <taxon>Stramenopiles</taxon>
        <taxon>Oomycota</taxon>
        <taxon>Peronosporomycetes</taxon>
        <taxon>Peronosporales</taxon>
        <taxon>Peronosporaceae</taxon>
        <taxon>Phytophthora</taxon>
    </lineage>
</organism>
<feature type="transmembrane region" description="Helical" evidence="1">
    <location>
        <begin position="6"/>
        <end position="24"/>
    </location>
</feature>
<dbReference type="SUPFAM" id="SSF51735">
    <property type="entry name" value="NAD(P)-binding Rossmann-fold domains"/>
    <property type="match status" value="1"/>
</dbReference>
<dbReference type="InterPro" id="IPR036291">
    <property type="entry name" value="NAD(P)-bd_dom_sf"/>
</dbReference>
<evidence type="ECO:0000313" key="3">
    <source>
        <dbReference type="Proteomes" id="UP001165121"/>
    </source>
</evidence>
<keyword evidence="1" id="KW-0472">Membrane</keyword>
<protein>
    <submittedName>
        <fullName evidence="2">Unnamed protein product</fullName>
    </submittedName>
</protein>
<dbReference type="GO" id="GO:0005789">
    <property type="term" value="C:endoplasmic reticulum membrane"/>
    <property type="evidence" value="ECO:0007669"/>
    <property type="project" value="TreeGrafter"/>
</dbReference>
<sequence>MESGWVAPIALVGVCVLSWLWSLLTAPGFNVRSKHVLLTGAEPMHLTESTCSNHPNQWSGSLLAGTENPLGLAIAKKYASKGAKVSLIGPSTEALKAAQSELQTVTKGDVSGFTFECELTDVKQVEQAVQEANAFHGRPTDHVVYGASRRIRPGYFWEQDVALMKEAMDVNYHGAVVLVKVGLLLL</sequence>
<evidence type="ECO:0000313" key="2">
    <source>
        <dbReference type="EMBL" id="GMF20612.1"/>
    </source>
</evidence>
<gene>
    <name evidence="2" type="ORF">Pfra01_000251200</name>
</gene>
<name>A0A9W6TVC6_9STRA</name>
<proteinExistence type="predicted"/>
<reference evidence="2" key="1">
    <citation type="submission" date="2023-04" db="EMBL/GenBank/DDBJ databases">
        <title>Phytophthora fragariaefolia NBRC 109709.</title>
        <authorList>
            <person name="Ichikawa N."/>
            <person name="Sato H."/>
            <person name="Tonouchi N."/>
        </authorList>
    </citation>
    <scope>NUCLEOTIDE SEQUENCE</scope>
    <source>
        <strain evidence="2">NBRC 109709</strain>
    </source>
</reference>
<accession>A0A9W6TVC6</accession>
<dbReference type="EMBL" id="BSXT01000202">
    <property type="protein sequence ID" value="GMF20612.1"/>
    <property type="molecule type" value="Genomic_DNA"/>
</dbReference>